<sequence length="720" mass="78274">MPRFEASSNVYIAAGAALLGGICFGVAIGYSAPALETMLEKPGINSTNRIAKKGDESIIGSSIAIGALFGSLVAVPISQVAGRKRSLVIIGVPFAIGCGVIFIARSLTIVIVGRIIIGFFTGMICVVAPSYIVEISTPSTRGFLGAGFQVFVTIGIFLMAVLGIFATVTFNYFFNWRYLALVSAIPAIGMSILMLGMPESPHWLLAKYGRSSVKPEKALSRLRTPKSDIQGELDEMQDQVNQAKNLTCSIDLFKKPEYWKPCIFGIALFIFQQFSGINVILFFQTQILRDARGNDNATEEESATYAALGTAISTFVMIMATVCAAVLVDRVGRRKLLLVSGGGHVISLFVLGFYFYIKGPAKVQVNNTANFNNTTVTDEDEPTNLPVFIPILCLVIYIISFSLGYGPIPWLMLPEMTPTAVRSTIVAIALTVNWICVFISAFTFGPLIEAVGSATVFWSYAIICVFSCLFVLFFLPETKGKSFDEIQRDLTGKKKEPSIDSLSTHMKQTPEMTAMPALPDEPKISTDEQTPETADAPLIIESQMSPQNSSEEPPTAPQISPLEENAAEHTTELEMSPLQENAQQIKEQDTKQHVSPLDQTSALSIEPGSEEQIYLEENPKGKKEERSTDLISGQAKQSPEKTTEHVPPDEQTQETTTDAPPATEQQVSPLGKSTEQTVEPATGQQASPLEQNREQTTVPVIFAEPKESPGQHPTVSKDNK</sequence>
<evidence type="ECO:0000256" key="5">
    <source>
        <dbReference type="ARBA" id="ARBA00023136"/>
    </source>
</evidence>
<feature type="transmembrane region" description="Helical" evidence="9">
    <location>
        <begin position="143"/>
        <end position="166"/>
    </location>
</feature>
<dbReference type="FunFam" id="1.20.1250.20:FF:000055">
    <property type="entry name" value="Facilitated trehalose transporter Tret1-2 homolog"/>
    <property type="match status" value="1"/>
</dbReference>
<protein>
    <submittedName>
        <fullName evidence="11">Facilitated trehalose transporter Tret1-like protein</fullName>
    </submittedName>
</protein>
<name>A0A443SUN6_9ACAR</name>
<comment type="subcellular location">
    <subcellularLocation>
        <location evidence="1">Cell membrane</location>
        <topology evidence="1">Multi-pass membrane protein</topology>
    </subcellularLocation>
</comment>
<evidence type="ECO:0000256" key="2">
    <source>
        <dbReference type="ARBA" id="ARBA00022475"/>
    </source>
</evidence>
<feature type="domain" description="Major facilitator superfamily (MFS) profile" evidence="10">
    <location>
        <begin position="9"/>
        <end position="479"/>
    </location>
</feature>
<evidence type="ECO:0000313" key="12">
    <source>
        <dbReference type="Proteomes" id="UP000288716"/>
    </source>
</evidence>
<feature type="transmembrane region" description="Helical" evidence="9">
    <location>
        <begin position="303"/>
        <end position="327"/>
    </location>
</feature>
<keyword evidence="5 9" id="KW-0472">Membrane</keyword>
<dbReference type="PROSITE" id="PS00216">
    <property type="entry name" value="SUGAR_TRANSPORT_1"/>
    <property type="match status" value="1"/>
</dbReference>
<evidence type="ECO:0000256" key="7">
    <source>
        <dbReference type="ARBA" id="ARBA00024348"/>
    </source>
</evidence>
<dbReference type="VEuPathDB" id="VectorBase:LDEU000797"/>
<feature type="transmembrane region" description="Helical" evidence="9">
    <location>
        <begin position="111"/>
        <end position="131"/>
    </location>
</feature>
<accession>A0A443SUN6</accession>
<dbReference type="GO" id="GO:0022857">
    <property type="term" value="F:transmembrane transporter activity"/>
    <property type="evidence" value="ECO:0007669"/>
    <property type="project" value="InterPro"/>
</dbReference>
<dbReference type="NCBIfam" id="TIGR00879">
    <property type="entry name" value="SP"/>
    <property type="match status" value="1"/>
</dbReference>
<evidence type="ECO:0000313" key="11">
    <source>
        <dbReference type="EMBL" id="RWS31237.1"/>
    </source>
</evidence>
<dbReference type="InterPro" id="IPR003663">
    <property type="entry name" value="Sugar/inositol_transpt"/>
</dbReference>
<evidence type="ECO:0000256" key="8">
    <source>
        <dbReference type="SAM" id="MobiDB-lite"/>
    </source>
</evidence>
<evidence type="ECO:0000256" key="4">
    <source>
        <dbReference type="ARBA" id="ARBA00022989"/>
    </source>
</evidence>
<gene>
    <name evidence="11" type="ORF">B4U80_08270</name>
</gene>
<dbReference type="InterPro" id="IPR005829">
    <property type="entry name" value="Sugar_transporter_CS"/>
</dbReference>
<feature type="transmembrane region" description="Helical" evidence="9">
    <location>
        <begin position="12"/>
        <end position="32"/>
    </location>
</feature>
<organism evidence="11 12">
    <name type="scientific">Leptotrombidium deliense</name>
    <dbReference type="NCBI Taxonomy" id="299467"/>
    <lineage>
        <taxon>Eukaryota</taxon>
        <taxon>Metazoa</taxon>
        <taxon>Ecdysozoa</taxon>
        <taxon>Arthropoda</taxon>
        <taxon>Chelicerata</taxon>
        <taxon>Arachnida</taxon>
        <taxon>Acari</taxon>
        <taxon>Acariformes</taxon>
        <taxon>Trombidiformes</taxon>
        <taxon>Prostigmata</taxon>
        <taxon>Anystina</taxon>
        <taxon>Parasitengona</taxon>
        <taxon>Trombiculoidea</taxon>
        <taxon>Trombiculidae</taxon>
        <taxon>Leptotrombidium</taxon>
    </lineage>
</organism>
<feature type="compositionally biased region" description="Polar residues" evidence="8">
    <location>
        <begin position="500"/>
        <end position="511"/>
    </location>
</feature>
<keyword evidence="3 9" id="KW-0812">Transmembrane</keyword>
<dbReference type="SUPFAM" id="SSF103473">
    <property type="entry name" value="MFS general substrate transporter"/>
    <property type="match status" value="1"/>
</dbReference>
<evidence type="ECO:0000256" key="6">
    <source>
        <dbReference type="ARBA" id="ARBA00023180"/>
    </source>
</evidence>
<feature type="transmembrane region" description="Helical" evidence="9">
    <location>
        <begin position="457"/>
        <end position="475"/>
    </location>
</feature>
<dbReference type="InterPro" id="IPR050549">
    <property type="entry name" value="MFS_Trehalose_Transporter"/>
</dbReference>
<keyword evidence="12" id="KW-1185">Reference proteome</keyword>
<dbReference type="STRING" id="299467.A0A443SUN6"/>
<dbReference type="Pfam" id="PF00083">
    <property type="entry name" value="Sugar_tr"/>
    <property type="match status" value="1"/>
</dbReference>
<feature type="transmembrane region" description="Helical" evidence="9">
    <location>
        <begin position="387"/>
        <end position="413"/>
    </location>
</feature>
<evidence type="ECO:0000256" key="1">
    <source>
        <dbReference type="ARBA" id="ARBA00004651"/>
    </source>
</evidence>
<comment type="caution">
    <text evidence="11">The sequence shown here is derived from an EMBL/GenBank/DDBJ whole genome shotgun (WGS) entry which is preliminary data.</text>
</comment>
<dbReference type="GO" id="GO:0005886">
    <property type="term" value="C:plasma membrane"/>
    <property type="evidence" value="ECO:0007669"/>
    <property type="project" value="UniProtKB-SubCell"/>
</dbReference>
<evidence type="ECO:0000256" key="3">
    <source>
        <dbReference type="ARBA" id="ARBA00022692"/>
    </source>
</evidence>
<feature type="region of interest" description="Disordered" evidence="8">
    <location>
        <begin position="494"/>
        <end position="531"/>
    </location>
</feature>
<feature type="transmembrane region" description="Helical" evidence="9">
    <location>
        <begin position="87"/>
        <end position="105"/>
    </location>
</feature>
<reference evidence="11 12" key="1">
    <citation type="journal article" date="2018" name="Gigascience">
        <title>Genomes of trombidid mites reveal novel predicted allergens and laterally-transferred genes associated with secondary metabolism.</title>
        <authorList>
            <person name="Dong X."/>
            <person name="Chaisiri K."/>
            <person name="Xia D."/>
            <person name="Armstrong S.D."/>
            <person name="Fang Y."/>
            <person name="Donnelly M.J."/>
            <person name="Kadowaki T."/>
            <person name="McGarry J.W."/>
            <person name="Darby A.C."/>
            <person name="Makepeace B.L."/>
        </authorList>
    </citation>
    <scope>NUCLEOTIDE SEQUENCE [LARGE SCALE GENOMIC DNA]</scope>
    <source>
        <strain evidence="11">UoL-UT</strain>
    </source>
</reference>
<feature type="transmembrane region" description="Helical" evidence="9">
    <location>
        <begin position="178"/>
        <end position="197"/>
    </location>
</feature>
<feature type="transmembrane region" description="Helical" evidence="9">
    <location>
        <begin position="58"/>
        <end position="75"/>
    </location>
</feature>
<evidence type="ECO:0000256" key="9">
    <source>
        <dbReference type="SAM" id="Phobius"/>
    </source>
</evidence>
<dbReference type="InterPro" id="IPR020846">
    <property type="entry name" value="MFS_dom"/>
</dbReference>
<feature type="compositionally biased region" description="Basic and acidic residues" evidence="8">
    <location>
        <begin position="704"/>
        <end position="720"/>
    </location>
</feature>
<feature type="transmembrane region" description="Helical" evidence="9">
    <location>
        <begin position="262"/>
        <end position="283"/>
    </location>
</feature>
<dbReference type="AlphaFoldDB" id="A0A443SUN6"/>
<dbReference type="PROSITE" id="PS50850">
    <property type="entry name" value="MFS"/>
    <property type="match status" value="1"/>
</dbReference>
<dbReference type="PANTHER" id="PTHR48021">
    <property type="match status" value="1"/>
</dbReference>
<feature type="compositionally biased region" description="Basic and acidic residues" evidence="8">
    <location>
        <begin position="617"/>
        <end position="628"/>
    </location>
</feature>
<feature type="transmembrane region" description="Helical" evidence="9">
    <location>
        <begin position="425"/>
        <end position="445"/>
    </location>
</feature>
<feature type="region of interest" description="Disordered" evidence="8">
    <location>
        <begin position="568"/>
        <end position="720"/>
    </location>
</feature>
<dbReference type="InterPro" id="IPR036259">
    <property type="entry name" value="MFS_trans_sf"/>
</dbReference>
<dbReference type="Proteomes" id="UP000288716">
    <property type="component" value="Unassembled WGS sequence"/>
</dbReference>
<dbReference type="OrthoDB" id="6480153at2759"/>
<dbReference type="InterPro" id="IPR005828">
    <property type="entry name" value="MFS_sugar_transport-like"/>
</dbReference>
<feature type="transmembrane region" description="Helical" evidence="9">
    <location>
        <begin position="336"/>
        <end position="357"/>
    </location>
</feature>
<dbReference type="PRINTS" id="PR00171">
    <property type="entry name" value="SUGRTRNSPORT"/>
</dbReference>
<proteinExistence type="inferred from homology"/>
<comment type="similarity">
    <text evidence="7">Belongs to the major facilitator superfamily. Sugar transporter (TC 2.A.1.1) family. Trehalose transporter subfamily.</text>
</comment>
<feature type="compositionally biased region" description="Polar residues" evidence="8">
    <location>
        <begin position="653"/>
        <end position="698"/>
    </location>
</feature>
<keyword evidence="4 9" id="KW-1133">Transmembrane helix</keyword>
<dbReference type="Gene3D" id="1.20.1250.20">
    <property type="entry name" value="MFS general substrate transporter like domains"/>
    <property type="match status" value="1"/>
</dbReference>
<evidence type="ECO:0000259" key="10">
    <source>
        <dbReference type="PROSITE" id="PS50850"/>
    </source>
</evidence>
<keyword evidence="6" id="KW-0325">Glycoprotein</keyword>
<dbReference type="PANTHER" id="PTHR48021:SF1">
    <property type="entry name" value="GH07001P-RELATED"/>
    <property type="match status" value="1"/>
</dbReference>
<keyword evidence="2" id="KW-1003">Cell membrane</keyword>
<dbReference type="PROSITE" id="PS00217">
    <property type="entry name" value="SUGAR_TRANSPORT_2"/>
    <property type="match status" value="1"/>
</dbReference>
<dbReference type="EMBL" id="NCKV01000226">
    <property type="protein sequence ID" value="RWS31237.1"/>
    <property type="molecule type" value="Genomic_DNA"/>
</dbReference>
<feature type="compositionally biased region" description="Basic and acidic residues" evidence="8">
    <location>
        <begin position="638"/>
        <end position="648"/>
    </location>
</feature>